<proteinExistence type="predicted"/>
<protein>
    <recommendedName>
        <fullName evidence="3">DUF3080 family protein</fullName>
    </recommendedName>
</protein>
<dbReference type="EMBL" id="BMXS01000040">
    <property type="protein sequence ID" value="GGY10796.1"/>
    <property type="molecule type" value="Genomic_DNA"/>
</dbReference>
<dbReference type="Pfam" id="PF11279">
    <property type="entry name" value="DUF3080"/>
    <property type="match status" value="1"/>
</dbReference>
<reference evidence="2" key="1">
    <citation type="journal article" date="2019" name="Int. J. Syst. Evol. Microbiol.">
        <title>The Global Catalogue of Microorganisms (GCM) 10K type strain sequencing project: providing services to taxonomists for standard genome sequencing and annotation.</title>
        <authorList>
            <consortium name="The Broad Institute Genomics Platform"/>
            <consortium name="The Broad Institute Genome Sequencing Center for Infectious Disease"/>
            <person name="Wu L."/>
            <person name="Ma J."/>
        </authorList>
    </citation>
    <scope>NUCLEOTIDE SEQUENCE [LARGE SCALE GENOMIC DNA]</scope>
    <source>
        <strain evidence="2">KCTC 22228</strain>
    </source>
</reference>
<gene>
    <name evidence="1" type="ORF">GCM10007160_42390</name>
</gene>
<evidence type="ECO:0000313" key="1">
    <source>
        <dbReference type="EMBL" id="GGY10796.1"/>
    </source>
</evidence>
<organism evidence="1 2">
    <name type="scientific">Litchfieldella qijiaojingensis</name>
    <dbReference type="NCBI Taxonomy" id="980347"/>
    <lineage>
        <taxon>Bacteria</taxon>
        <taxon>Pseudomonadati</taxon>
        <taxon>Pseudomonadota</taxon>
        <taxon>Gammaproteobacteria</taxon>
        <taxon>Oceanospirillales</taxon>
        <taxon>Halomonadaceae</taxon>
        <taxon>Litchfieldella</taxon>
    </lineage>
</organism>
<keyword evidence="2" id="KW-1185">Reference proteome</keyword>
<comment type="caution">
    <text evidence="1">The sequence shown here is derived from an EMBL/GenBank/DDBJ whole genome shotgun (WGS) entry which is preliminary data.</text>
</comment>
<dbReference type="InterPro" id="IPR021431">
    <property type="entry name" value="DUF3080"/>
</dbReference>
<evidence type="ECO:0000313" key="2">
    <source>
        <dbReference type="Proteomes" id="UP000653056"/>
    </source>
</evidence>
<dbReference type="Proteomes" id="UP000653056">
    <property type="component" value="Unassembled WGS sequence"/>
</dbReference>
<name>A0ABQ2ZEH9_9GAMM</name>
<sequence>MHLRLCGTALACLAMLLGCGRQGPGDALLTDYQQRLAEALDIEHPIPEPPANIGGFPDQDERLFDIPEIREDLLDIYALRECHITSLIARRNNQLGRVAAPSQRWLYELELWRRLHECWHSEVPESLAENDRLRLQRLTETKTDQLPRASWNALFASSEWVGSFSRASSPLAPEDEIPLAESLEALDYLRIGAERQFDPDWEADSSTLEGHLKTLQREPLTARILRSLMLASLRLEEANAMLVAALGSPPTCPLEQGDIDTERLLSIFQQHFKAEVHPYLEDIADKARAWLEAINALLEAHEVSRPAVADYRQAWLSLDNPEAPWPRFQEATQTHTRHWQRIRRTCDSPAKEGGA</sequence>
<evidence type="ECO:0008006" key="3">
    <source>
        <dbReference type="Google" id="ProtNLM"/>
    </source>
</evidence>
<dbReference type="RefSeq" id="WP_229803866.1">
    <property type="nucleotide sequence ID" value="NZ_BMXS01000040.1"/>
</dbReference>
<accession>A0ABQ2ZEH9</accession>
<dbReference type="PROSITE" id="PS51257">
    <property type="entry name" value="PROKAR_LIPOPROTEIN"/>
    <property type="match status" value="1"/>
</dbReference>